<dbReference type="Proteomes" id="UP000189627">
    <property type="component" value="Chromosome 1"/>
</dbReference>
<gene>
    <name evidence="1" type="ORF">BJN34_00170</name>
</gene>
<evidence type="ECO:0000313" key="1">
    <source>
        <dbReference type="EMBL" id="AQV92307.1"/>
    </source>
</evidence>
<name>A0A1U9UIM5_CUPNE</name>
<proteinExistence type="predicted"/>
<dbReference type="KEGG" id="cuh:BJN34_00170"/>
<reference evidence="2" key="1">
    <citation type="submission" date="2017-02" db="EMBL/GenBank/DDBJ databases">
        <title>Complete genome sequence of Cupriavidus necator strain NH9, a 3-chlorobenzoate degrader.</title>
        <authorList>
            <person name="Moriuchi R."/>
            <person name="Dohra H."/>
            <person name="Ogawa N."/>
        </authorList>
    </citation>
    <scope>NUCLEOTIDE SEQUENCE [LARGE SCALE GENOMIC DNA]</scope>
    <source>
        <strain evidence="2">NH9</strain>
    </source>
</reference>
<sequence length="90" mass="10291">MMGLYHFREHMTQLASDLENIKDALRAWGQPTITGAKLGELIKKSAPDLNVRQVTLRFSQTLRDKFSVAVEGDADREFRHGWHGAQRKVL</sequence>
<organism evidence="1 2">
    <name type="scientific">Cupriavidus necator</name>
    <name type="common">Alcaligenes eutrophus</name>
    <name type="synonym">Ralstonia eutropha</name>
    <dbReference type="NCBI Taxonomy" id="106590"/>
    <lineage>
        <taxon>Bacteria</taxon>
        <taxon>Pseudomonadati</taxon>
        <taxon>Pseudomonadota</taxon>
        <taxon>Betaproteobacteria</taxon>
        <taxon>Burkholderiales</taxon>
        <taxon>Burkholderiaceae</taxon>
        <taxon>Cupriavidus</taxon>
    </lineage>
</organism>
<dbReference type="EMBL" id="CP017757">
    <property type="protein sequence ID" value="AQV92307.1"/>
    <property type="molecule type" value="Genomic_DNA"/>
</dbReference>
<dbReference type="AlphaFoldDB" id="A0A1U9UIM5"/>
<accession>A0A1U9UIM5</accession>
<protein>
    <submittedName>
        <fullName evidence="1">Uncharacterized protein</fullName>
    </submittedName>
</protein>
<evidence type="ECO:0000313" key="2">
    <source>
        <dbReference type="Proteomes" id="UP000189627"/>
    </source>
</evidence>